<proteinExistence type="predicted"/>
<accession>A0ABU8M629</accession>
<evidence type="ECO:0000313" key="1">
    <source>
        <dbReference type="EMBL" id="MEJ2862506.1"/>
    </source>
</evidence>
<gene>
    <name evidence="1" type="ORF">WCD58_15140</name>
</gene>
<dbReference type="RefSeq" id="WP_337703880.1">
    <property type="nucleotide sequence ID" value="NZ_JBBEGM010000005.1"/>
</dbReference>
<name>A0ABU8M629_9PSEU</name>
<dbReference type="EMBL" id="JBBEGM010000005">
    <property type="protein sequence ID" value="MEJ2862506.1"/>
    <property type="molecule type" value="Genomic_DNA"/>
</dbReference>
<organism evidence="1 2">
    <name type="scientific">Actinomycetospora flava</name>
    <dbReference type="NCBI Taxonomy" id="3129232"/>
    <lineage>
        <taxon>Bacteria</taxon>
        <taxon>Bacillati</taxon>
        <taxon>Actinomycetota</taxon>
        <taxon>Actinomycetes</taxon>
        <taxon>Pseudonocardiales</taxon>
        <taxon>Pseudonocardiaceae</taxon>
        <taxon>Actinomycetospora</taxon>
    </lineage>
</organism>
<reference evidence="1 2" key="1">
    <citation type="submission" date="2024-03" db="EMBL/GenBank/DDBJ databases">
        <title>Actinomycetospora sp. OC33-EN07, a novel actinomycete isolated from wild orchid (Aerides multiflora).</title>
        <authorList>
            <person name="Suriyachadkun C."/>
        </authorList>
    </citation>
    <scope>NUCLEOTIDE SEQUENCE [LARGE SCALE GENOMIC DNA]</scope>
    <source>
        <strain evidence="1 2">OC33-EN07</strain>
    </source>
</reference>
<comment type="caution">
    <text evidence="1">The sequence shown here is derived from an EMBL/GenBank/DDBJ whole genome shotgun (WGS) entry which is preliminary data.</text>
</comment>
<evidence type="ECO:0000313" key="2">
    <source>
        <dbReference type="Proteomes" id="UP001369736"/>
    </source>
</evidence>
<dbReference type="SUPFAM" id="SSF88697">
    <property type="entry name" value="PUA domain-like"/>
    <property type="match status" value="1"/>
</dbReference>
<sequence length="194" mass="21125">MLFALRFADPIARGEVDLTFRRWKRAQVKPGRPYRTAVGRLQVDEVDVVRREDLGPDDARRAGFDSVDALLAEADRHAADDAELFRVRFHPLDEPDPRAELAASVPDADGLAAVAARLDAMDARSAHGPWAWATLAAIADRPGVRAPDLAASFGRETAPFKTDVRKLKALGLTHSLPVGYELSPRGRAVLASRG</sequence>
<evidence type="ECO:0008006" key="3">
    <source>
        <dbReference type="Google" id="ProtNLM"/>
    </source>
</evidence>
<protein>
    <recommendedName>
        <fullName evidence="3">ASCH domain-containing protein</fullName>
    </recommendedName>
</protein>
<keyword evidence="2" id="KW-1185">Reference proteome</keyword>
<dbReference type="InterPro" id="IPR015947">
    <property type="entry name" value="PUA-like_sf"/>
</dbReference>
<dbReference type="Proteomes" id="UP001369736">
    <property type="component" value="Unassembled WGS sequence"/>
</dbReference>